<dbReference type="InterPro" id="IPR045518">
    <property type="entry name" value="2EXR"/>
</dbReference>
<keyword evidence="3" id="KW-1185">Reference proteome</keyword>
<proteinExistence type="predicted"/>
<evidence type="ECO:0000313" key="3">
    <source>
        <dbReference type="Proteomes" id="UP000297814"/>
    </source>
</evidence>
<dbReference type="Proteomes" id="UP000297814">
    <property type="component" value="Unassembled WGS sequence"/>
</dbReference>
<gene>
    <name evidence="2" type="ORF">BHYA_0390g00040</name>
</gene>
<evidence type="ECO:0000313" key="2">
    <source>
        <dbReference type="EMBL" id="TGO31881.1"/>
    </source>
</evidence>
<evidence type="ECO:0000259" key="1">
    <source>
        <dbReference type="Pfam" id="PF20150"/>
    </source>
</evidence>
<dbReference type="Pfam" id="PF20150">
    <property type="entry name" value="2EXR"/>
    <property type="match status" value="1"/>
</dbReference>
<protein>
    <recommendedName>
        <fullName evidence="1">2EXR domain-containing protein</fullName>
    </recommendedName>
</protein>
<comment type="caution">
    <text evidence="2">The sequence shown here is derived from an EMBL/GenBank/DDBJ whole genome shotgun (WGS) entry which is preliminary data.</text>
</comment>
<sequence length="294" mass="33651">MPATTTSPSTFSLFSSLALELRTQIWQESLPSEFSPALYFYKRGCWKPRIFTESDPGYYDGVGEQSSTEDLNRNLEFRYDLLDNIHVLTPLLFVNHEARKITLTWARSHGIEICGDPLFPRLSLLFNPIRDILYVPADHLHEFFMEPVDRSYEKDMIHLTHGIFNEVKRFAVLEAKLGCHIAMGNFDGLSDNYNTELLYVIINTPLGLRSVDDDLHVQTRWGCASLPSCTFILDSNRSAFELKGDGENEDEQIHLLPQEISRNLTQAISRHLTPEFITKSPSIREIRPVFAVKG</sequence>
<dbReference type="AlphaFoldDB" id="A0A4Z1GCD9"/>
<dbReference type="EMBL" id="PQXK01000388">
    <property type="protein sequence ID" value="TGO31881.1"/>
    <property type="molecule type" value="Genomic_DNA"/>
</dbReference>
<organism evidence="2 3">
    <name type="scientific">Botrytis hyacinthi</name>
    <dbReference type="NCBI Taxonomy" id="278943"/>
    <lineage>
        <taxon>Eukaryota</taxon>
        <taxon>Fungi</taxon>
        <taxon>Dikarya</taxon>
        <taxon>Ascomycota</taxon>
        <taxon>Pezizomycotina</taxon>
        <taxon>Leotiomycetes</taxon>
        <taxon>Helotiales</taxon>
        <taxon>Sclerotiniaceae</taxon>
        <taxon>Botrytis</taxon>
    </lineage>
</organism>
<accession>A0A4Z1GCD9</accession>
<reference evidence="2 3" key="1">
    <citation type="submission" date="2017-12" db="EMBL/GenBank/DDBJ databases">
        <title>Comparative genomics of Botrytis spp.</title>
        <authorList>
            <person name="Valero-Jimenez C.A."/>
            <person name="Tapia P."/>
            <person name="Veloso J."/>
            <person name="Silva-Moreno E."/>
            <person name="Staats M."/>
            <person name="Valdes J.H."/>
            <person name="Van Kan J.A.L."/>
        </authorList>
    </citation>
    <scope>NUCLEOTIDE SEQUENCE [LARGE SCALE GENOMIC DNA]</scope>
    <source>
        <strain evidence="2 3">Bh0001</strain>
    </source>
</reference>
<name>A0A4Z1GCD9_9HELO</name>
<feature type="domain" description="2EXR" evidence="1">
    <location>
        <begin position="11"/>
        <end position="133"/>
    </location>
</feature>